<evidence type="ECO:0000313" key="3">
    <source>
        <dbReference type="Proteomes" id="UP000295517"/>
    </source>
</evidence>
<gene>
    <name evidence="2" type="ORF">E3983_00030</name>
</gene>
<dbReference type="RefSeq" id="WP_135059403.1">
    <property type="nucleotide sequence ID" value="NZ_CP038254.1"/>
</dbReference>
<protein>
    <recommendedName>
        <fullName evidence="1">NadR/Ttd14 AAA domain-containing protein</fullName>
    </recommendedName>
</protein>
<accession>A0AAX1ECM4</accession>
<dbReference type="Gene3D" id="3.40.50.300">
    <property type="entry name" value="P-loop containing nucleotide triphosphate hydrolases"/>
    <property type="match status" value="1"/>
</dbReference>
<evidence type="ECO:0000259" key="1">
    <source>
        <dbReference type="Pfam" id="PF13521"/>
    </source>
</evidence>
<reference evidence="2 3" key="1">
    <citation type="submission" date="2019-03" db="EMBL/GenBank/DDBJ databases">
        <title>Diverse conjugative elements silence natural transformation in Legionella species.</title>
        <authorList>
            <person name="Durieux I."/>
            <person name="Ginevra C."/>
            <person name="Attaiech L."/>
            <person name="Picq K."/>
            <person name="Juan P.A."/>
            <person name="Jarraud S."/>
            <person name="Charpentier X."/>
        </authorList>
    </citation>
    <scope>NUCLEOTIDE SEQUENCE [LARGE SCALE GENOMIC DNA]</scope>
    <source>
        <strain evidence="2 3">HL-0427-4011</strain>
    </source>
</reference>
<sequence>MRRYNANHCFVLTGAMGAGKSTILREMGRLGITVVDEPARQILAEQRSIEGEGLPEKNEKLFSELLLSRAIFQYHQMIPMKTPVLFDRGIPDNMAYAEWFGLNVRVAERAAKTFRYHPKTFFLSGWKDIYVNDSERKMTFEQACQFGEMIKKIYQKLGYEIVTVPVGSPISRARFIVQSIFDLVLFENNKK</sequence>
<dbReference type="Proteomes" id="UP000295517">
    <property type="component" value="Chromosome"/>
</dbReference>
<feature type="domain" description="NadR/Ttd14 AAA" evidence="1">
    <location>
        <begin position="10"/>
        <end position="168"/>
    </location>
</feature>
<dbReference type="AlphaFoldDB" id="A0AAX1ECM4"/>
<dbReference type="InterPro" id="IPR038727">
    <property type="entry name" value="NadR/Ttd14_AAA_dom"/>
</dbReference>
<proteinExistence type="predicted"/>
<dbReference type="InterPro" id="IPR027417">
    <property type="entry name" value="P-loop_NTPase"/>
</dbReference>
<dbReference type="EMBL" id="CP038254">
    <property type="protein sequence ID" value="QBR82885.1"/>
    <property type="molecule type" value="Genomic_DNA"/>
</dbReference>
<dbReference type="SUPFAM" id="SSF52540">
    <property type="entry name" value="P-loop containing nucleoside triphosphate hydrolases"/>
    <property type="match status" value="1"/>
</dbReference>
<name>A0AAX1ECM4_9GAMM</name>
<organism evidence="2 3">
    <name type="scientific">Legionella israelensis</name>
    <dbReference type="NCBI Taxonomy" id="454"/>
    <lineage>
        <taxon>Bacteria</taxon>
        <taxon>Pseudomonadati</taxon>
        <taxon>Pseudomonadota</taxon>
        <taxon>Gammaproteobacteria</taxon>
        <taxon>Legionellales</taxon>
        <taxon>Legionellaceae</taxon>
        <taxon>Legionella</taxon>
    </lineage>
</organism>
<dbReference type="Pfam" id="PF13521">
    <property type="entry name" value="AAA_28"/>
    <property type="match status" value="1"/>
</dbReference>
<evidence type="ECO:0000313" key="2">
    <source>
        <dbReference type="EMBL" id="QBR82885.1"/>
    </source>
</evidence>